<evidence type="ECO:0000256" key="1">
    <source>
        <dbReference type="SAM" id="MobiDB-lite"/>
    </source>
</evidence>
<sequence length="144" mass="15597">MKRRCWTLTCRDEQRNTRPAVETLATSAREERLPETAGGGAGDPLAAYGPSHGRQTDPSPDGTFQVLKKCKRRAAQHMSGLPVGPRRLVARFPGSDGRTAFRDHTLQNRDSLGPGECGLGPELAKPVTYLSSALWGSHPPPKLV</sequence>
<reference evidence="2" key="1">
    <citation type="journal article" date="2022" name="bioRxiv">
        <title>Sequencing and chromosome-scale assembly of the giantPleurodeles waltlgenome.</title>
        <authorList>
            <person name="Brown T."/>
            <person name="Elewa A."/>
            <person name="Iarovenko S."/>
            <person name="Subramanian E."/>
            <person name="Araus A.J."/>
            <person name="Petzold A."/>
            <person name="Susuki M."/>
            <person name="Suzuki K.-i.T."/>
            <person name="Hayashi T."/>
            <person name="Toyoda A."/>
            <person name="Oliveira C."/>
            <person name="Osipova E."/>
            <person name="Leigh N.D."/>
            <person name="Simon A."/>
            <person name="Yun M.H."/>
        </authorList>
    </citation>
    <scope>NUCLEOTIDE SEQUENCE</scope>
    <source>
        <strain evidence="2">20211129_DDA</strain>
        <tissue evidence="2">Liver</tissue>
    </source>
</reference>
<evidence type="ECO:0000313" key="2">
    <source>
        <dbReference type="EMBL" id="KAJ1165493.1"/>
    </source>
</evidence>
<organism evidence="2 3">
    <name type="scientific">Pleurodeles waltl</name>
    <name type="common">Iberian ribbed newt</name>
    <dbReference type="NCBI Taxonomy" id="8319"/>
    <lineage>
        <taxon>Eukaryota</taxon>
        <taxon>Metazoa</taxon>
        <taxon>Chordata</taxon>
        <taxon>Craniata</taxon>
        <taxon>Vertebrata</taxon>
        <taxon>Euteleostomi</taxon>
        <taxon>Amphibia</taxon>
        <taxon>Batrachia</taxon>
        <taxon>Caudata</taxon>
        <taxon>Salamandroidea</taxon>
        <taxon>Salamandridae</taxon>
        <taxon>Pleurodelinae</taxon>
        <taxon>Pleurodeles</taxon>
    </lineage>
</organism>
<dbReference type="AlphaFoldDB" id="A0AAV7SN21"/>
<keyword evidence="3" id="KW-1185">Reference proteome</keyword>
<gene>
    <name evidence="2" type="ORF">NDU88_005920</name>
</gene>
<proteinExistence type="predicted"/>
<accession>A0AAV7SN21</accession>
<feature type="region of interest" description="Disordered" evidence="1">
    <location>
        <begin position="75"/>
        <end position="119"/>
    </location>
</feature>
<comment type="caution">
    <text evidence="2">The sequence shown here is derived from an EMBL/GenBank/DDBJ whole genome shotgun (WGS) entry which is preliminary data.</text>
</comment>
<dbReference type="Proteomes" id="UP001066276">
    <property type="component" value="Chromosome 4_2"/>
</dbReference>
<protein>
    <submittedName>
        <fullName evidence="2">Uncharacterized protein</fullName>
    </submittedName>
</protein>
<name>A0AAV7SN21_PLEWA</name>
<evidence type="ECO:0000313" key="3">
    <source>
        <dbReference type="Proteomes" id="UP001066276"/>
    </source>
</evidence>
<feature type="region of interest" description="Disordered" evidence="1">
    <location>
        <begin position="15"/>
        <end position="61"/>
    </location>
</feature>
<dbReference type="EMBL" id="JANPWB010000008">
    <property type="protein sequence ID" value="KAJ1165493.1"/>
    <property type="molecule type" value="Genomic_DNA"/>
</dbReference>